<evidence type="ECO:0000259" key="1">
    <source>
        <dbReference type="Pfam" id="PF12697"/>
    </source>
</evidence>
<dbReference type="Gene3D" id="3.40.50.1820">
    <property type="entry name" value="alpha/beta hydrolase"/>
    <property type="match status" value="1"/>
</dbReference>
<reference evidence="2 3" key="1">
    <citation type="submission" date="2019-09" db="EMBL/GenBank/DDBJ databases">
        <title>Genome sequencing of strain KACC 19322.</title>
        <authorList>
            <person name="Heo J."/>
            <person name="Kim S.-J."/>
            <person name="Kim J.-S."/>
            <person name="Hong S.-B."/>
            <person name="Kwon S.-W."/>
        </authorList>
    </citation>
    <scope>NUCLEOTIDE SEQUENCE [LARGE SCALE GENOMIC DNA]</scope>
    <source>
        <strain evidence="2 3">KACC 19322</strain>
    </source>
</reference>
<evidence type="ECO:0000313" key="2">
    <source>
        <dbReference type="EMBL" id="QEO09169.1"/>
    </source>
</evidence>
<dbReference type="GO" id="GO:0004806">
    <property type="term" value="F:triacylglycerol lipase activity"/>
    <property type="evidence" value="ECO:0007669"/>
    <property type="project" value="TreeGrafter"/>
</dbReference>
<dbReference type="InterPro" id="IPR050471">
    <property type="entry name" value="AB_hydrolase"/>
</dbReference>
<keyword evidence="3" id="KW-1185">Reference proteome</keyword>
<dbReference type="PANTHER" id="PTHR43433">
    <property type="entry name" value="HYDROLASE, ALPHA/BETA FOLD FAMILY PROTEIN"/>
    <property type="match status" value="1"/>
</dbReference>
<protein>
    <submittedName>
        <fullName evidence="2">Alpha/beta hydrolase</fullName>
    </submittedName>
</protein>
<dbReference type="InterPro" id="IPR000073">
    <property type="entry name" value="AB_hydrolase_1"/>
</dbReference>
<accession>A0A5C1Y757</accession>
<dbReference type="EMBL" id="CP043504">
    <property type="protein sequence ID" value="QEO09169.1"/>
    <property type="molecule type" value="Genomic_DNA"/>
</dbReference>
<dbReference type="PANTHER" id="PTHR43433:SF5">
    <property type="entry name" value="AB HYDROLASE-1 DOMAIN-CONTAINING PROTEIN"/>
    <property type="match status" value="1"/>
</dbReference>
<dbReference type="InterPro" id="IPR029058">
    <property type="entry name" value="AB_hydrolase_fold"/>
</dbReference>
<organism evidence="2 3">
    <name type="scientific">Protaetiibacter larvae</name>
    <dbReference type="NCBI Taxonomy" id="2592654"/>
    <lineage>
        <taxon>Bacteria</taxon>
        <taxon>Bacillati</taxon>
        <taxon>Actinomycetota</taxon>
        <taxon>Actinomycetes</taxon>
        <taxon>Micrococcales</taxon>
        <taxon>Microbacteriaceae</taxon>
        <taxon>Protaetiibacter</taxon>
    </lineage>
</organism>
<sequence>MSVDAPTIVASADGTSIASYRAGTGPVVILVDAALSTHEQSRRLGALLEPRFTVVRYDRRGRAGSGDVAPGAADPAREVEDLAAVITANGGSAILFGSSSGAALALEAAAHLGDRVAGLVLYEPPFIVDDSRPPVPRDLPERIASEVVAGRRGRALALFLREAMSIPAVGVAAMRLTSNWAAGKRLVHTLGYDFAALAGTQDGRPLPRERWGGITARGVVMAGERSEPFFHDAARALSELLPRITYRSLEGGHHGSAVMSPGGIAAVFDELWASPTASA</sequence>
<dbReference type="AlphaFoldDB" id="A0A5C1Y757"/>
<dbReference type="SUPFAM" id="SSF53474">
    <property type="entry name" value="alpha/beta-Hydrolases"/>
    <property type="match status" value="1"/>
</dbReference>
<keyword evidence="2" id="KW-0378">Hydrolase</keyword>
<dbReference type="Proteomes" id="UP000322159">
    <property type="component" value="Chromosome"/>
</dbReference>
<name>A0A5C1Y757_9MICO</name>
<dbReference type="GO" id="GO:0046503">
    <property type="term" value="P:glycerolipid catabolic process"/>
    <property type="evidence" value="ECO:0007669"/>
    <property type="project" value="TreeGrafter"/>
</dbReference>
<feature type="domain" description="AB hydrolase-1" evidence="1">
    <location>
        <begin position="42"/>
        <end position="266"/>
    </location>
</feature>
<proteinExistence type="predicted"/>
<gene>
    <name evidence="2" type="ORF">FLP23_03530</name>
</gene>
<dbReference type="OrthoDB" id="63519at2"/>
<dbReference type="KEGG" id="lyk:FLP23_03530"/>
<dbReference type="RefSeq" id="WP_149324599.1">
    <property type="nucleotide sequence ID" value="NZ_CP043504.1"/>
</dbReference>
<evidence type="ECO:0000313" key="3">
    <source>
        <dbReference type="Proteomes" id="UP000322159"/>
    </source>
</evidence>
<dbReference type="Pfam" id="PF12697">
    <property type="entry name" value="Abhydrolase_6"/>
    <property type="match status" value="1"/>
</dbReference>